<dbReference type="NCBIfam" id="NF045718">
    <property type="entry name" value="two_CW_domain"/>
    <property type="match status" value="1"/>
</dbReference>
<reference evidence="1 2" key="1">
    <citation type="journal article" date="2016" name="Nat. Commun.">
        <title>Thousands of microbial genomes shed light on interconnected biogeochemical processes in an aquifer system.</title>
        <authorList>
            <person name="Anantharaman K."/>
            <person name="Brown C.T."/>
            <person name="Hug L.A."/>
            <person name="Sharon I."/>
            <person name="Castelle C.J."/>
            <person name="Probst A.J."/>
            <person name="Thomas B.C."/>
            <person name="Singh A."/>
            <person name="Wilkins M.J."/>
            <person name="Karaoz U."/>
            <person name="Brodie E.L."/>
            <person name="Williams K.H."/>
            <person name="Hubbard S.S."/>
            <person name="Banfield J.F."/>
        </authorList>
    </citation>
    <scope>NUCLEOTIDE SEQUENCE [LARGE SCALE GENOMIC DNA]</scope>
</reference>
<dbReference type="EMBL" id="MGFH01000217">
    <property type="protein sequence ID" value="OGM02067.1"/>
    <property type="molecule type" value="Genomic_DNA"/>
</dbReference>
<evidence type="ECO:0000313" key="1">
    <source>
        <dbReference type="EMBL" id="OGM02067.1"/>
    </source>
</evidence>
<dbReference type="Proteomes" id="UP000178735">
    <property type="component" value="Unassembled WGS sequence"/>
</dbReference>
<sequence>MGKKNCWEFKKCGREPGGKNTAELGICPAAIDERFKTLNGGKNAGRCCWMVVGTFCRGKVQGTYACKIATCLDCDFYILVCSEEKDDLASLGLIIETYNNRSLPRPDDSK</sequence>
<gene>
    <name evidence="1" type="ORF">A2008_12675</name>
</gene>
<dbReference type="InterPro" id="IPR054687">
    <property type="entry name" value="Two-CW_dom"/>
</dbReference>
<protein>
    <submittedName>
        <fullName evidence="1">Uncharacterized protein</fullName>
    </submittedName>
</protein>
<dbReference type="STRING" id="1817813.A2008_12675"/>
<comment type="caution">
    <text evidence="1">The sequence shown here is derived from an EMBL/GenBank/DDBJ whole genome shotgun (WGS) entry which is preliminary data.</text>
</comment>
<accession>A0A1F7WHP9</accession>
<evidence type="ECO:0000313" key="2">
    <source>
        <dbReference type="Proteomes" id="UP000178735"/>
    </source>
</evidence>
<name>A0A1F7WHP9_9BACT</name>
<dbReference type="AlphaFoldDB" id="A0A1F7WHP9"/>
<proteinExistence type="predicted"/>
<organism evidence="1 2">
    <name type="scientific">Candidatus Wallbacteria bacterium GWC2_49_35</name>
    <dbReference type="NCBI Taxonomy" id="1817813"/>
    <lineage>
        <taxon>Bacteria</taxon>
        <taxon>Candidatus Walliibacteriota</taxon>
    </lineage>
</organism>